<dbReference type="EMBL" id="CABMJJ010000007">
    <property type="protein sequence ID" value="VVC03472.1"/>
    <property type="molecule type" value="Genomic_DNA"/>
</dbReference>
<organism evidence="6 7">
    <name type="scientific">Candidatus Bilamarchaeum dharawalense</name>
    <dbReference type="NCBI Taxonomy" id="2885759"/>
    <lineage>
        <taxon>Archaea</taxon>
        <taxon>Candidatus Micrarchaeota</taxon>
        <taxon>Candidatus Micrarchaeia</taxon>
        <taxon>Candidatus Anstonellales</taxon>
        <taxon>Candidatus Bilamarchaeaceae</taxon>
        <taxon>Candidatus Bilamarchaeum</taxon>
    </lineage>
</organism>
<dbReference type="InterPro" id="IPR045269">
    <property type="entry name" value="Atg1-like"/>
</dbReference>
<dbReference type="PROSITE" id="PS50011">
    <property type="entry name" value="PROTEIN_KINASE_DOM"/>
    <property type="match status" value="1"/>
</dbReference>
<dbReference type="InterPro" id="IPR008271">
    <property type="entry name" value="Ser/Thr_kinase_AS"/>
</dbReference>
<dbReference type="Gene3D" id="3.30.200.20">
    <property type="entry name" value="Phosphorylase Kinase, domain 1"/>
    <property type="match status" value="1"/>
</dbReference>
<keyword evidence="1 6" id="KW-0808">Transferase</keyword>
<protein>
    <submittedName>
        <fullName evidence="6">Serine/threonine-protein kinase PknD</fullName>
        <ecNumber evidence="6">2.7.11.1</ecNumber>
    </submittedName>
</protein>
<dbReference type="GO" id="GO:0005776">
    <property type="term" value="C:autophagosome"/>
    <property type="evidence" value="ECO:0007669"/>
    <property type="project" value="TreeGrafter"/>
</dbReference>
<comment type="caution">
    <text evidence="6">The sequence shown here is derived from an EMBL/GenBank/DDBJ whole genome shotgun (WGS) entry which is preliminary data.</text>
</comment>
<evidence type="ECO:0000256" key="3">
    <source>
        <dbReference type="ARBA" id="ARBA00022777"/>
    </source>
</evidence>
<name>A0A5E4LTT9_9ARCH</name>
<dbReference type="InterPro" id="IPR017441">
    <property type="entry name" value="Protein_kinase_ATP_BS"/>
</dbReference>
<evidence type="ECO:0000256" key="2">
    <source>
        <dbReference type="ARBA" id="ARBA00022741"/>
    </source>
</evidence>
<dbReference type="GO" id="GO:0034045">
    <property type="term" value="C:phagophore assembly site membrane"/>
    <property type="evidence" value="ECO:0007669"/>
    <property type="project" value="TreeGrafter"/>
</dbReference>
<reference evidence="6 7" key="1">
    <citation type="submission" date="2019-08" db="EMBL/GenBank/DDBJ databases">
        <authorList>
            <person name="Vazquez-Campos X."/>
        </authorList>
    </citation>
    <scope>NUCLEOTIDE SEQUENCE [LARGE SCALE GENOMIC DNA]</scope>
    <source>
        <strain evidence="6">LFW-283_2</strain>
    </source>
</reference>
<dbReference type="GO" id="GO:0005524">
    <property type="term" value="F:ATP binding"/>
    <property type="evidence" value="ECO:0007669"/>
    <property type="project" value="UniProtKB-KW"/>
</dbReference>
<dbReference type="SMART" id="SM00220">
    <property type="entry name" value="S_TKc"/>
    <property type="match status" value="1"/>
</dbReference>
<dbReference type="GO" id="GO:0042594">
    <property type="term" value="P:response to starvation"/>
    <property type="evidence" value="ECO:0007669"/>
    <property type="project" value="TreeGrafter"/>
</dbReference>
<evidence type="ECO:0000259" key="5">
    <source>
        <dbReference type="PROSITE" id="PS50011"/>
    </source>
</evidence>
<dbReference type="EC" id="2.7.11.1" evidence="6"/>
<gene>
    <name evidence="6" type="primary">pknD</name>
    <name evidence="6" type="ORF">LFW2832_00389</name>
</gene>
<evidence type="ECO:0000313" key="7">
    <source>
        <dbReference type="Proteomes" id="UP000789941"/>
    </source>
</evidence>
<keyword evidence="2" id="KW-0547">Nucleotide-binding</keyword>
<feature type="domain" description="Protein kinase" evidence="5">
    <location>
        <begin position="62"/>
        <end position="336"/>
    </location>
</feature>
<dbReference type="Pfam" id="PF00069">
    <property type="entry name" value="Pkinase"/>
    <property type="match status" value="1"/>
</dbReference>
<dbReference type="PANTHER" id="PTHR24348:SF22">
    <property type="entry name" value="NON-SPECIFIC SERINE_THREONINE PROTEIN KINASE"/>
    <property type="match status" value="1"/>
</dbReference>
<keyword evidence="3 6" id="KW-0418">Kinase</keyword>
<proteinExistence type="predicted"/>
<dbReference type="InterPro" id="IPR011009">
    <property type="entry name" value="Kinase-like_dom_sf"/>
</dbReference>
<dbReference type="Proteomes" id="UP000789941">
    <property type="component" value="Unassembled WGS sequence"/>
</dbReference>
<keyword evidence="4" id="KW-0067">ATP-binding</keyword>
<dbReference type="GO" id="GO:0005829">
    <property type="term" value="C:cytosol"/>
    <property type="evidence" value="ECO:0007669"/>
    <property type="project" value="TreeGrafter"/>
</dbReference>
<dbReference type="GO" id="GO:0004674">
    <property type="term" value="F:protein serine/threonine kinase activity"/>
    <property type="evidence" value="ECO:0007669"/>
    <property type="project" value="UniProtKB-EC"/>
</dbReference>
<dbReference type="SUPFAM" id="SSF56112">
    <property type="entry name" value="Protein kinase-like (PK-like)"/>
    <property type="match status" value="1"/>
</dbReference>
<dbReference type="InterPro" id="IPR000719">
    <property type="entry name" value="Prot_kinase_dom"/>
</dbReference>
<dbReference type="CDD" id="cd14014">
    <property type="entry name" value="STKc_PknB_like"/>
    <property type="match status" value="1"/>
</dbReference>
<dbReference type="Gene3D" id="1.10.510.10">
    <property type="entry name" value="Transferase(Phosphotransferase) domain 1"/>
    <property type="match status" value="1"/>
</dbReference>
<evidence type="ECO:0000313" key="6">
    <source>
        <dbReference type="EMBL" id="VVC03472.1"/>
    </source>
</evidence>
<dbReference type="PANTHER" id="PTHR24348">
    <property type="entry name" value="SERINE/THREONINE-PROTEIN KINASE UNC-51-RELATED"/>
    <property type="match status" value="1"/>
</dbReference>
<evidence type="ECO:0000256" key="1">
    <source>
        <dbReference type="ARBA" id="ARBA00022679"/>
    </source>
</evidence>
<sequence>MGDTKQKQGPPDGFKKTVTGPPFAADSVKRFPIQGPVVDTFGQTAPAPIIVDPLIGKTISIYKVVELIGSGGMGIVYKAQDPDHPDQFVAIKLMHPHLSSSEQARRMFFREIKTASKLDHPNLVKVFDFDELSHQLYLVMEYVHGKDLSNHLADNGKMPLDKALSTVVQVCEGMIAAHDKNVLHRDLKLENILLLDDPTGAIRVKIVDMGLAKILHPHAPAGDQVTDPGIVKGTPEYMPPEVIVGREADHRSDIYSIGVILYYLLCSKFPFESTLSRNDPDAPMQVVRKALSAKLVPPVAVDPSIPKEVSDIVAKAMEKKIEDRFQTLRELRQAIIDFAFAKAIHLDLPDGQTVPEPPPAPLIIVQQKTPKRFWWLVGALGIATAGLFTWNIAHRPTVEPPALVQPAQESYSVFIDSEPKNALVQMYETAEDGTRWLRDLGHTPFRNKLKGKTVVVISAPGHLPQFLDVDSENTQFPTIVLPKIPPSPP</sequence>
<dbReference type="PROSITE" id="PS00108">
    <property type="entry name" value="PROTEIN_KINASE_ST"/>
    <property type="match status" value="1"/>
</dbReference>
<dbReference type="PROSITE" id="PS00107">
    <property type="entry name" value="PROTEIN_KINASE_ATP"/>
    <property type="match status" value="1"/>
</dbReference>
<accession>A0A5E4LTT9</accession>
<evidence type="ECO:0000256" key="4">
    <source>
        <dbReference type="ARBA" id="ARBA00022840"/>
    </source>
</evidence>
<dbReference type="AlphaFoldDB" id="A0A5E4LTT9"/>